<dbReference type="InterPro" id="IPR006600">
    <property type="entry name" value="HTH_CenpB_DNA-bd_dom"/>
</dbReference>
<dbReference type="GO" id="GO:0003677">
    <property type="term" value="F:DNA binding"/>
    <property type="evidence" value="ECO:0007669"/>
    <property type="project" value="UniProtKB-KW"/>
</dbReference>
<feature type="compositionally biased region" description="Low complexity" evidence="2">
    <location>
        <begin position="141"/>
        <end position="166"/>
    </location>
</feature>
<dbReference type="PROSITE" id="PS51253">
    <property type="entry name" value="HTH_CENPB"/>
    <property type="match status" value="1"/>
</dbReference>
<evidence type="ECO:0000259" key="3">
    <source>
        <dbReference type="PROSITE" id="PS51253"/>
    </source>
</evidence>
<dbReference type="Gene3D" id="1.10.10.60">
    <property type="entry name" value="Homeodomain-like"/>
    <property type="match status" value="2"/>
</dbReference>
<reference evidence="4" key="1">
    <citation type="submission" date="2023-04" db="EMBL/GenBank/DDBJ databases">
        <title>Phytophthora lilii NBRC 32176.</title>
        <authorList>
            <person name="Ichikawa N."/>
            <person name="Sato H."/>
            <person name="Tonouchi N."/>
        </authorList>
    </citation>
    <scope>NUCLEOTIDE SEQUENCE</scope>
    <source>
        <strain evidence="4">NBRC 32176</strain>
    </source>
</reference>
<dbReference type="OrthoDB" id="194358at2759"/>
<sequence>MGRQGRGRRLTDRERLEIIEFARQHPEVKHVELAATYHVNESTIRKWRRETNATKVRARCASSGSHDRRRGQAERARQFDLQLFNWICAARNRGENLRPIQVRAKARALAMTYEQMGNFKASSGWYYRYCRRFGLTAASSSISEDSANPSSNSSDVDDGTAATTAAPEFAGLEPVTTATVSGMFSLESSPPSELNGNKDVDVTASAAPTETPSLSRVHVHEAEDGAAACQAAIAHFLHHHTALLSRASRSRFIQYLADVPEELKAFAHMSSSERVQYAKSFANSASHDAPKQRNYQYRAARVL</sequence>
<accession>A0A9W6TBS8</accession>
<dbReference type="Proteomes" id="UP001165083">
    <property type="component" value="Unassembled WGS sequence"/>
</dbReference>
<evidence type="ECO:0000256" key="2">
    <source>
        <dbReference type="SAM" id="MobiDB-lite"/>
    </source>
</evidence>
<organism evidence="4 5">
    <name type="scientific">Phytophthora lilii</name>
    <dbReference type="NCBI Taxonomy" id="2077276"/>
    <lineage>
        <taxon>Eukaryota</taxon>
        <taxon>Sar</taxon>
        <taxon>Stramenopiles</taxon>
        <taxon>Oomycota</taxon>
        <taxon>Peronosporomycetes</taxon>
        <taxon>Peronosporales</taxon>
        <taxon>Peronosporaceae</taxon>
        <taxon>Phytophthora</taxon>
    </lineage>
</organism>
<gene>
    <name evidence="4" type="ORF">Plil01_000027400</name>
</gene>
<dbReference type="SUPFAM" id="SSF46689">
    <property type="entry name" value="Homeodomain-like"/>
    <property type="match status" value="2"/>
</dbReference>
<proteinExistence type="predicted"/>
<evidence type="ECO:0000256" key="1">
    <source>
        <dbReference type="ARBA" id="ARBA00023125"/>
    </source>
</evidence>
<dbReference type="InterPro" id="IPR009057">
    <property type="entry name" value="Homeodomain-like_sf"/>
</dbReference>
<dbReference type="AlphaFoldDB" id="A0A9W6TBS8"/>
<evidence type="ECO:0000313" key="5">
    <source>
        <dbReference type="Proteomes" id="UP001165083"/>
    </source>
</evidence>
<keyword evidence="5" id="KW-1185">Reference proteome</keyword>
<feature type="domain" description="HTH CENPB-type" evidence="3">
    <location>
        <begin position="67"/>
        <end position="139"/>
    </location>
</feature>
<comment type="caution">
    <text evidence="4">The sequence shown here is derived from an EMBL/GenBank/DDBJ whole genome shotgun (WGS) entry which is preliminary data.</text>
</comment>
<dbReference type="EMBL" id="BSXW01000009">
    <property type="protein sequence ID" value="GMF09366.1"/>
    <property type="molecule type" value="Genomic_DNA"/>
</dbReference>
<feature type="region of interest" description="Disordered" evidence="2">
    <location>
        <begin position="141"/>
        <end position="168"/>
    </location>
</feature>
<keyword evidence="1" id="KW-0238">DNA-binding</keyword>
<dbReference type="Pfam" id="PF03221">
    <property type="entry name" value="HTH_Tnp_Tc5"/>
    <property type="match status" value="1"/>
</dbReference>
<name>A0A9W6TBS8_9STRA</name>
<protein>
    <submittedName>
        <fullName evidence="4">Unnamed protein product</fullName>
    </submittedName>
</protein>
<evidence type="ECO:0000313" key="4">
    <source>
        <dbReference type="EMBL" id="GMF09366.1"/>
    </source>
</evidence>